<dbReference type="EMBL" id="RWGY01001023">
    <property type="protein sequence ID" value="TVT97354.1"/>
    <property type="molecule type" value="Genomic_DNA"/>
</dbReference>
<evidence type="ECO:0000256" key="1">
    <source>
        <dbReference type="SAM" id="MobiDB-lite"/>
    </source>
</evidence>
<proteinExistence type="predicted"/>
<organism evidence="2 3">
    <name type="scientific">Eragrostis curvula</name>
    <name type="common">weeping love grass</name>
    <dbReference type="NCBI Taxonomy" id="38414"/>
    <lineage>
        <taxon>Eukaryota</taxon>
        <taxon>Viridiplantae</taxon>
        <taxon>Streptophyta</taxon>
        <taxon>Embryophyta</taxon>
        <taxon>Tracheophyta</taxon>
        <taxon>Spermatophyta</taxon>
        <taxon>Magnoliopsida</taxon>
        <taxon>Liliopsida</taxon>
        <taxon>Poales</taxon>
        <taxon>Poaceae</taxon>
        <taxon>PACMAD clade</taxon>
        <taxon>Chloridoideae</taxon>
        <taxon>Eragrostideae</taxon>
        <taxon>Eragrostidinae</taxon>
        <taxon>Eragrostis</taxon>
    </lineage>
</organism>
<evidence type="ECO:0000313" key="3">
    <source>
        <dbReference type="Proteomes" id="UP000324897"/>
    </source>
</evidence>
<gene>
    <name evidence="2" type="ORF">EJB05_57405</name>
</gene>
<name>A0A5J9SDI4_9POAL</name>
<dbReference type="AlphaFoldDB" id="A0A5J9SDI4"/>
<dbReference type="Gramene" id="TVT97354">
    <property type="protein sequence ID" value="TVT97354"/>
    <property type="gene ID" value="EJB05_57405"/>
</dbReference>
<accession>A0A5J9SDI4</accession>
<protein>
    <submittedName>
        <fullName evidence="2">Uncharacterized protein</fullName>
    </submittedName>
</protein>
<dbReference type="Proteomes" id="UP000324897">
    <property type="component" value="Unassembled WGS sequence"/>
</dbReference>
<sequence length="64" mass="7556">MKPEFREAFSSLQTIEGRLDFIEREHAKHSSTKNSEVSGRDEAGPLRRHRLNFESTRVEQLREE</sequence>
<reference evidence="2 3" key="1">
    <citation type="journal article" date="2019" name="Sci. Rep.">
        <title>A high-quality genome of Eragrostis curvula grass provides insights into Poaceae evolution and supports new strategies to enhance forage quality.</title>
        <authorList>
            <person name="Carballo J."/>
            <person name="Santos B.A.C.M."/>
            <person name="Zappacosta D."/>
            <person name="Garbus I."/>
            <person name="Selva J.P."/>
            <person name="Gallo C.A."/>
            <person name="Diaz A."/>
            <person name="Albertini E."/>
            <person name="Caccamo M."/>
            <person name="Echenique V."/>
        </authorList>
    </citation>
    <scope>NUCLEOTIDE SEQUENCE [LARGE SCALE GENOMIC DNA]</scope>
    <source>
        <strain evidence="3">cv. Victoria</strain>
        <tissue evidence="2">Leaf</tissue>
    </source>
</reference>
<feature type="region of interest" description="Disordered" evidence="1">
    <location>
        <begin position="26"/>
        <end position="64"/>
    </location>
</feature>
<comment type="caution">
    <text evidence="2">The sequence shown here is derived from an EMBL/GenBank/DDBJ whole genome shotgun (WGS) entry which is preliminary data.</text>
</comment>
<feature type="non-terminal residue" evidence="2">
    <location>
        <position position="1"/>
    </location>
</feature>
<feature type="non-terminal residue" evidence="2">
    <location>
        <position position="64"/>
    </location>
</feature>
<evidence type="ECO:0000313" key="2">
    <source>
        <dbReference type="EMBL" id="TVT97354.1"/>
    </source>
</evidence>
<keyword evidence="3" id="KW-1185">Reference proteome</keyword>